<comment type="caution">
    <text evidence="4">The sequence shown here is derived from an EMBL/GenBank/DDBJ whole genome shotgun (WGS) entry which is preliminary data.</text>
</comment>
<reference evidence="4 5" key="1">
    <citation type="submission" date="2020-01" db="EMBL/GenBank/DDBJ databases">
        <title>Genomes of bacteria type strains.</title>
        <authorList>
            <person name="Chen J."/>
            <person name="Zhu S."/>
            <person name="Yang J."/>
        </authorList>
    </citation>
    <scope>NUCLEOTIDE SEQUENCE [LARGE SCALE GENOMIC DNA]</scope>
    <source>
        <strain evidence="4 5">LMG 22958</strain>
    </source>
</reference>
<dbReference type="PROSITE" id="PS50930">
    <property type="entry name" value="HTH_LYTTR"/>
    <property type="match status" value="1"/>
</dbReference>
<evidence type="ECO:0000259" key="3">
    <source>
        <dbReference type="PROSITE" id="PS50930"/>
    </source>
</evidence>
<name>A0A6L9MW45_9ALTE</name>
<dbReference type="GO" id="GO:0003677">
    <property type="term" value="F:DNA binding"/>
    <property type="evidence" value="ECO:0007669"/>
    <property type="project" value="InterPro"/>
</dbReference>
<dbReference type="Pfam" id="PF04397">
    <property type="entry name" value="LytTR"/>
    <property type="match status" value="1"/>
</dbReference>
<dbReference type="Gene3D" id="2.40.50.1020">
    <property type="entry name" value="LytTr DNA-binding domain"/>
    <property type="match status" value="1"/>
</dbReference>
<feature type="transmembrane region" description="Helical" evidence="2">
    <location>
        <begin position="76"/>
        <end position="102"/>
    </location>
</feature>
<evidence type="ECO:0000256" key="1">
    <source>
        <dbReference type="ARBA" id="ARBA00023012"/>
    </source>
</evidence>
<keyword evidence="5" id="KW-1185">Reference proteome</keyword>
<dbReference type="EMBL" id="JAAAWP010000006">
    <property type="protein sequence ID" value="NDW22143.1"/>
    <property type="molecule type" value="Genomic_DNA"/>
</dbReference>
<dbReference type="InterPro" id="IPR007492">
    <property type="entry name" value="LytTR_DNA-bd_dom"/>
</dbReference>
<dbReference type="SMART" id="SM00850">
    <property type="entry name" value="LytTR"/>
    <property type="match status" value="1"/>
</dbReference>
<dbReference type="Proteomes" id="UP000478837">
    <property type="component" value="Unassembled WGS sequence"/>
</dbReference>
<dbReference type="GO" id="GO:0000160">
    <property type="term" value="P:phosphorelay signal transduction system"/>
    <property type="evidence" value="ECO:0007669"/>
    <property type="project" value="UniProtKB-KW"/>
</dbReference>
<keyword evidence="2" id="KW-0472">Membrane</keyword>
<sequence length="294" mass="33403">MLVSDTVLGRAPLKSGFALTAFGLTLLFTLMEPESSYGLNFFQRLLFWFLQISAALLGLMLASYMTTKMPPKQFPLYLLLLISGLLGAVLVSPIFASIDYWFPGLEDEPDSWVDMLDQKGPFFRVVSEFLEVTPGIITLWFLINIPLLLKVTYKLPNEKDNTPEQHSRPKTEKELELEKRKKLKAEFYGRLPKVLGRDIISISSELHYVNVKTTKGNTLILGALNQIAQVLDDEGILIHRSHWVHRDHVIRVHISGSEAWCEIPYGAKLPISRSKRKLVKLYFGNETKVDNAKS</sequence>
<protein>
    <recommendedName>
        <fullName evidence="3">HTH LytTR-type domain-containing protein</fullName>
    </recommendedName>
</protein>
<feature type="transmembrane region" description="Helical" evidence="2">
    <location>
        <begin position="45"/>
        <end position="64"/>
    </location>
</feature>
<evidence type="ECO:0000313" key="4">
    <source>
        <dbReference type="EMBL" id="NDW22143.1"/>
    </source>
</evidence>
<keyword evidence="2" id="KW-1133">Transmembrane helix</keyword>
<gene>
    <name evidence="4" type="ORF">GTW09_11465</name>
</gene>
<dbReference type="RefSeq" id="WP_163111994.1">
    <property type="nucleotide sequence ID" value="NZ_JAAAWP010000006.1"/>
</dbReference>
<organism evidence="4 5">
    <name type="scientific">Alteromonas hispanica</name>
    <dbReference type="NCBI Taxonomy" id="315421"/>
    <lineage>
        <taxon>Bacteria</taxon>
        <taxon>Pseudomonadati</taxon>
        <taxon>Pseudomonadota</taxon>
        <taxon>Gammaproteobacteria</taxon>
        <taxon>Alteromonadales</taxon>
        <taxon>Alteromonadaceae</taxon>
        <taxon>Alteromonas/Salinimonas group</taxon>
        <taxon>Alteromonas</taxon>
    </lineage>
</organism>
<feature type="domain" description="HTH LytTR-type" evidence="3">
    <location>
        <begin position="183"/>
        <end position="285"/>
    </location>
</feature>
<keyword evidence="2" id="KW-0812">Transmembrane</keyword>
<evidence type="ECO:0000256" key="2">
    <source>
        <dbReference type="SAM" id="Phobius"/>
    </source>
</evidence>
<accession>A0A6L9MW45</accession>
<feature type="transmembrane region" description="Helical" evidence="2">
    <location>
        <begin position="12"/>
        <end position="30"/>
    </location>
</feature>
<evidence type="ECO:0000313" key="5">
    <source>
        <dbReference type="Proteomes" id="UP000478837"/>
    </source>
</evidence>
<proteinExistence type="predicted"/>
<keyword evidence="1" id="KW-0902">Two-component regulatory system</keyword>
<dbReference type="AlphaFoldDB" id="A0A6L9MW45"/>
<feature type="transmembrane region" description="Helical" evidence="2">
    <location>
        <begin position="122"/>
        <end position="149"/>
    </location>
</feature>